<proteinExistence type="predicted"/>
<accession>R0JM67</accession>
<dbReference type="EMBL" id="KB743509">
    <property type="protein sequence ID" value="EOA98400.1"/>
    <property type="molecule type" value="Genomic_DNA"/>
</dbReference>
<organism evidence="1 2">
    <name type="scientific">Anas platyrhynchos</name>
    <name type="common">Mallard</name>
    <name type="synonym">Anas boschas</name>
    <dbReference type="NCBI Taxonomy" id="8839"/>
    <lineage>
        <taxon>Eukaryota</taxon>
        <taxon>Metazoa</taxon>
        <taxon>Chordata</taxon>
        <taxon>Craniata</taxon>
        <taxon>Vertebrata</taxon>
        <taxon>Euteleostomi</taxon>
        <taxon>Archelosauria</taxon>
        <taxon>Archosauria</taxon>
        <taxon>Dinosauria</taxon>
        <taxon>Saurischia</taxon>
        <taxon>Theropoda</taxon>
        <taxon>Coelurosauria</taxon>
        <taxon>Aves</taxon>
        <taxon>Neognathae</taxon>
        <taxon>Galloanserae</taxon>
        <taxon>Anseriformes</taxon>
        <taxon>Anatidae</taxon>
        <taxon>Anatinae</taxon>
        <taxon>Anas</taxon>
    </lineage>
</organism>
<protein>
    <submittedName>
        <fullName evidence="1">Slit-like protein 3 protein</fullName>
    </submittedName>
</protein>
<dbReference type="Proteomes" id="UP000296049">
    <property type="component" value="Unassembled WGS sequence"/>
</dbReference>
<evidence type="ECO:0000313" key="2">
    <source>
        <dbReference type="Proteomes" id="UP000296049"/>
    </source>
</evidence>
<name>R0JM67_ANAPL</name>
<keyword evidence="2" id="KW-1185">Reference proteome</keyword>
<evidence type="ECO:0000313" key="1">
    <source>
        <dbReference type="EMBL" id="EOA98400.1"/>
    </source>
</evidence>
<reference evidence="2" key="1">
    <citation type="journal article" date="2013" name="Nat. Genet.">
        <title>The duck genome and transcriptome provide insight into an avian influenza virus reservoir species.</title>
        <authorList>
            <person name="Huang Y."/>
            <person name="Li Y."/>
            <person name="Burt D.W."/>
            <person name="Chen H."/>
            <person name="Zhang Y."/>
            <person name="Qian W."/>
            <person name="Kim H."/>
            <person name="Gan S."/>
            <person name="Zhao Y."/>
            <person name="Li J."/>
            <person name="Yi K."/>
            <person name="Feng H."/>
            <person name="Zhu P."/>
            <person name="Li B."/>
            <person name="Liu Q."/>
            <person name="Fairley S."/>
            <person name="Magor K.E."/>
            <person name="Du Z."/>
            <person name="Hu X."/>
            <person name="Goodman L."/>
            <person name="Tafer H."/>
            <person name="Vignal A."/>
            <person name="Lee T."/>
            <person name="Kim K.W."/>
            <person name="Sheng Z."/>
            <person name="An Y."/>
            <person name="Searle S."/>
            <person name="Herrero J."/>
            <person name="Groenen M.A."/>
            <person name="Crooijmans R.P."/>
            <person name="Faraut T."/>
            <person name="Cai Q."/>
            <person name="Webster R.G."/>
            <person name="Aldridge J.R."/>
            <person name="Warren W.C."/>
            <person name="Bartschat S."/>
            <person name="Kehr S."/>
            <person name="Marz M."/>
            <person name="Stadler P.F."/>
            <person name="Smith J."/>
            <person name="Kraus R.H."/>
            <person name="Zhao Y."/>
            <person name="Ren L."/>
            <person name="Fei J."/>
            <person name="Morisson M."/>
            <person name="Kaiser P."/>
            <person name="Griffin D.K."/>
            <person name="Rao M."/>
            <person name="Pitel F."/>
            <person name="Wang J."/>
            <person name="Li N."/>
        </authorList>
    </citation>
    <scope>NUCLEOTIDE SEQUENCE [LARGE SCALE GENOMIC DNA]</scope>
</reference>
<dbReference type="AlphaFoldDB" id="R0JM67"/>
<gene>
    <name evidence="1" type="ORF">Anapl_08805</name>
</gene>
<sequence>MALDMTKDWEHDCARLFHADKLFLPSASTTASVASVLFVTESKKNKNTTLSAAKYKPLIITLGVVKCSVFDTWRMSSCICVWQIAEKAVQLDNNQISCIEDGAFRALRDLEILQAGCNPTGINKVFFGWERRLHDRVEEALVLSTPNTPGCPQPFCDTKSKAGSECSNCR</sequence>